<dbReference type="EMBL" id="MK473652">
    <property type="protein sequence ID" value="QFF90567.1"/>
    <property type="molecule type" value="Genomic_DNA"/>
</dbReference>
<dbReference type="AlphaFoldDB" id="A0A5P5X637"/>
<gene>
    <name evidence="3" type="primary">wcaA</name>
    <name evidence="2" type="ORF">IB292_04325</name>
</gene>
<dbReference type="PANTHER" id="PTHR22916">
    <property type="entry name" value="GLYCOSYLTRANSFERASE"/>
    <property type="match status" value="1"/>
</dbReference>
<name>A0A5P5X637_VIBPH</name>
<accession>A0A5P5X637</accession>
<evidence type="ECO:0000259" key="1">
    <source>
        <dbReference type="Pfam" id="PF00535"/>
    </source>
</evidence>
<reference evidence="2" key="2">
    <citation type="submission" date="2020-09" db="EMBL/GenBank/DDBJ databases">
        <title>Genome sequence of Vibrio parahaemolyticus isolates.</title>
        <authorList>
            <person name="Hammerl J.A."/>
            <person name="Strauch E."/>
        </authorList>
    </citation>
    <scope>NUCLEOTIDE SEQUENCE</scope>
    <source>
        <strain evidence="2">17-VB00146</strain>
    </source>
</reference>
<dbReference type="GO" id="GO:0016758">
    <property type="term" value="F:hexosyltransferase activity"/>
    <property type="evidence" value="ECO:0007669"/>
    <property type="project" value="UniProtKB-ARBA"/>
</dbReference>
<dbReference type="PANTHER" id="PTHR22916:SF3">
    <property type="entry name" value="UDP-GLCNAC:BETAGAL BETA-1,3-N-ACETYLGLUCOSAMINYLTRANSFERASE-LIKE PROTEIN 1"/>
    <property type="match status" value="1"/>
</dbReference>
<dbReference type="InterPro" id="IPR029044">
    <property type="entry name" value="Nucleotide-diphossugar_trans"/>
</dbReference>
<dbReference type="InterPro" id="IPR001173">
    <property type="entry name" value="Glyco_trans_2-like"/>
</dbReference>
<dbReference type="RefSeq" id="WP_078533976.1">
    <property type="nucleotide sequence ID" value="NZ_CP064041.1"/>
</dbReference>
<dbReference type="EMBL" id="JACVHL010000003">
    <property type="protein sequence ID" value="MCC3804260.1"/>
    <property type="molecule type" value="Genomic_DNA"/>
</dbReference>
<reference evidence="3" key="1">
    <citation type="journal article" date="2019" name="Int. J. Food Microbiol.">
        <title>Developing a novel molecular serotyping system based on capsular polysaccharide synthesis gene clusters of Vibrio parahaemolyticus.</title>
        <authorList>
            <person name="Pang Y."/>
            <person name="Guo X."/>
            <person name="Tian X."/>
            <person name="Liu F."/>
            <person name="Wang L."/>
            <person name="Wu J."/>
            <person name="Zhang S."/>
            <person name="Li S."/>
            <person name="Liu B."/>
        </authorList>
    </citation>
    <scope>NUCLEOTIDE SEQUENCE</scope>
    <source>
        <strain evidence="3">G3552</strain>
    </source>
</reference>
<evidence type="ECO:0000313" key="3">
    <source>
        <dbReference type="EMBL" id="QFF90567.1"/>
    </source>
</evidence>
<dbReference type="CDD" id="cd00761">
    <property type="entry name" value="Glyco_tranf_GTA_type"/>
    <property type="match status" value="1"/>
</dbReference>
<dbReference type="SUPFAM" id="SSF53448">
    <property type="entry name" value="Nucleotide-diphospho-sugar transferases"/>
    <property type="match status" value="1"/>
</dbReference>
<dbReference type="Pfam" id="PF00535">
    <property type="entry name" value="Glycos_transf_2"/>
    <property type="match status" value="1"/>
</dbReference>
<keyword evidence="3" id="KW-0808">Transferase</keyword>
<dbReference type="Proteomes" id="UP000726777">
    <property type="component" value="Unassembled WGS sequence"/>
</dbReference>
<sequence length="265" mass="31053">MMLSILTATFNRADLIGNLYESLKKQTCKDFEWIVVDDGSLDSTKEIIREYQKLNEISIKYVYKENGGKHSAINIAIEQASKDFCILIDSDDYLLVDSVEKIHKKINAHENINRNFIGYCFRCVLEDGSFLGSDFSNKYYLPKELVSTPTEVMRLALGDMAYVFKTSKLKQVKFPIIYGERFFPELYIWNQLSDVGRIKYFLHIPVCVVNYQADGLSSDFIKLLKGSPIAFYIYYIDMIKREKRIFQKIKYIVRVFQSIYFRLKK</sequence>
<feature type="domain" description="Glycosyltransferase 2-like" evidence="1">
    <location>
        <begin position="4"/>
        <end position="111"/>
    </location>
</feature>
<protein>
    <submittedName>
        <fullName evidence="2">Glycosyltransferase family 2 protein</fullName>
    </submittedName>
    <submittedName>
        <fullName evidence="3">Putative sugar transferase</fullName>
    </submittedName>
</protein>
<organism evidence="3">
    <name type="scientific">Vibrio parahaemolyticus</name>
    <dbReference type="NCBI Taxonomy" id="670"/>
    <lineage>
        <taxon>Bacteria</taxon>
        <taxon>Pseudomonadati</taxon>
        <taxon>Pseudomonadota</taxon>
        <taxon>Gammaproteobacteria</taxon>
        <taxon>Vibrionales</taxon>
        <taxon>Vibrionaceae</taxon>
        <taxon>Vibrio</taxon>
    </lineage>
</organism>
<dbReference type="Gene3D" id="3.90.550.10">
    <property type="entry name" value="Spore Coat Polysaccharide Biosynthesis Protein SpsA, Chain A"/>
    <property type="match status" value="1"/>
</dbReference>
<evidence type="ECO:0000313" key="2">
    <source>
        <dbReference type="EMBL" id="MCC3804260.1"/>
    </source>
</evidence>
<proteinExistence type="predicted"/>